<evidence type="ECO:0000256" key="4">
    <source>
        <dbReference type="ARBA" id="ARBA00022695"/>
    </source>
</evidence>
<evidence type="ECO:0000256" key="1">
    <source>
        <dbReference type="ARBA" id="ARBA00009558"/>
    </source>
</evidence>
<name>A0ABM1LE66_GEKJA</name>
<dbReference type="GeneID" id="107125327"/>
<keyword evidence="4" id="KW-0548">Nucleotidyltransferase</keyword>
<keyword evidence="7 10" id="KW-0520">NAD</keyword>
<evidence type="ECO:0000256" key="9">
    <source>
        <dbReference type="ARBA" id="ARBA00047597"/>
    </source>
</evidence>
<evidence type="ECO:0000313" key="11">
    <source>
        <dbReference type="Proteomes" id="UP000694871"/>
    </source>
</evidence>
<organism evidence="11 12">
    <name type="scientific">Gekko japonicus</name>
    <name type="common">Schlegel's Japanese gecko</name>
    <dbReference type="NCBI Taxonomy" id="146911"/>
    <lineage>
        <taxon>Eukaryota</taxon>
        <taxon>Metazoa</taxon>
        <taxon>Chordata</taxon>
        <taxon>Craniata</taxon>
        <taxon>Vertebrata</taxon>
        <taxon>Euteleostomi</taxon>
        <taxon>Lepidosauria</taxon>
        <taxon>Squamata</taxon>
        <taxon>Bifurcata</taxon>
        <taxon>Gekkota</taxon>
        <taxon>Gekkonidae</taxon>
        <taxon>Gekkoninae</taxon>
        <taxon>Gekko</taxon>
    </lineage>
</organism>
<sequence length="235" mass="26578">MTANPSNPVLNLAYYALDDKYKGCVNAMKSNLTSLLKKELKTSQTYKATWEKALNEWRMNKDSKSLPQNITELAEVAILTYVSEAPKIYTEFNTATRTAGKGPREYEAYPFKSLHFLLTWAAKAFQSTQPKCISVYRGTNVEFSVKKMFRFGQFTSTSEDKEVASEFGKATFFRVSTCKGYSIREISKFKYEEEVLIPPYELFKVTSIKDTAKGKIIKAKSVGSCSNHNCAFVGK</sequence>
<dbReference type="InterPro" id="IPR000768">
    <property type="entry name" value="ART"/>
</dbReference>
<dbReference type="PANTHER" id="PTHR10339">
    <property type="entry name" value="ADP-RIBOSYLTRANSFERASE"/>
    <property type="match status" value="1"/>
</dbReference>
<dbReference type="Proteomes" id="UP000694871">
    <property type="component" value="Unplaced"/>
</dbReference>
<dbReference type="PROSITE" id="PS01291">
    <property type="entry name" value="ART"/>
    <property type="match status" value="1"/>
</dbReference>
<dbReference type="EC" id="2.4.2.31" evidence="10"/>
<evidence type="ECO:0000256" key="3">
    <source>
        <dbReference type="ARBA" id="ARBA00022679"/>
    </source>
</evidence>
<dbReference type="PRINTS" id="PR00970">
    <property type="entry name" value="RIBTRNSFRASE"/>
</dbReference>
<keyword evidence="11" id="KW-1185">Reference proteome</keyword>
<dbReference type="Pfam" id="PF01129">
    <property type="entry name" value="ART"/>
    <property type="match status" value="1"/>
</dbReference>
<comment type="similarity">
    <text evidence="1 10">Belongs to the Arg-specific ADP-ribosyltransferase family.</text>
</comment>
<evidence type="ECO:0000313" key="12">
    <source>
        <dbReference type="RefSeq" id="XP_015284253.1"/>
    </source>
</evidence>
<gene>
    <name evidence="12" type="primary">LOC107125327</name>
</gene>
<dbReference type="PROSITE" id="PS51996">
    <property type="entry name" value="TR_MART"/>
    <property type="match status" value="1"/>
</dbReference>
<dbReference type="Gene3D" id="3.90.176.10">
    <property type="entry name" value="Toxin ADP-ribosyltransferase, Chain A, domain 1"/>
    <property type="match status" value="1"/>
</dbReference>
<feature type="non-terminal residue" evidence="12">
    <location>
        <position position="235"/>
    </location>
</feature>
<keyword evidence="8" id="KW-1015">Disulfide bond</keyword>
<keyword evidence="5" id="KW-0732">Signal</keyword>
<dbReference type="RefSeq" id="XP_015284253.1">
    <property type="nucleotide sequence ID" value="XM_015428767.1"/>
</dbReference>
<dbReference type="InterPro" id="IPR050999">
    <property type="entry name" value="ADP-ribosyltransferase_ARG"/>
</dbReference>
<keyword evidence="6 10" id="KW-0521">NADP</keyword>
<comment type="catalytic activity">
    <reaction evidence="9 10">
        <text>L-arginyl-[protein] + NAD(+) = N(omega)-(ADP-D-ribosyl)-L-arginyl-[protein] + nicotinamide + H(+)</text>
        <dbReference type="Rhea" id="RHEA:19149"/>
        <dbReference type="Rhea" id="RHEA-COMP:10532"/>
        <dbReference type="Rhea" id="RHEA-COMP:15087"/>
        <dbReference type="ChEBI" id="CHEBI:15378"/>
        <dbReference type="ChEBI" id="CHEBI:17154"/>
        <dbReference type="ChEBI" id="CHEBI:29965"/>
        <dbReference type="ChEBI" id="CHEBI:57540"/>
        <dbReference type="ChEBI" id="CHEBI:142554"/>
        <dbReference type="EC" id="2.4.2.31"/>
    </reaction>
</comment>
<dbReference type="SUPFAM" id="SSF56399">
    <property type="entry name" value="ADP-ribosylation"/>
    <property type="match status" value="1"/>
</dbReference>
<keyword evidence="3 10" id="KW-0808">Transferase</keyword>
<reference evidence="12" key="1">
    <citation type="submission" date="2025-08" db="UniProtKB">
        <authorList>
            <consortium name="RefSeq"/>
        </authorList>
    </citation>
    <scope>IDENTIFICATION</scope>
</reference>
<evidence type="ECO:0000256" key="2">
    <source>
        <dbReference type="ARBA" id="ARBA00022676"/>
    </source>
</evidence>
<keyword evidence="2 10" id="KW-0328">Glycosyltransferase</keyword>
<protein>
    <recommendedName>
        <fullName evidence="10">NAD(P)(+)--arginine ADP-ribosyltransferase</fullName>
        <ecNumber evidence="10">2.4.2.31</ecNumber>
    </recommendedName>
    <alternativeName>
        <fullName evidence="10">Mono(ADP-ribosyl)transferase</fullName>
    </alternativeName>
</protein>
<proteinExistence type="inferred from homology"/>
<evidence type="ECO:0000256" key="7">
    <source>
        <dbReference type="ARBA" id="ARBA00023027"/>
    </source>
</evidence>
<accession>A0ABM1LE66</accession>
<evidence type="ECO:0000256" key="5">
    <source>
        <dbReference type="ARBA" id="ARBA00022729"/>
    </source>
</evidence>
<dbReference type="PANTHER" id="PTHR10339:SF19">
    <property type="entry name" value="GPI-LINKED NAD(P)(+)--ARGININE ADP-RIBOSYLTRANSFERASE 1"/>
    <property type="match status" value="1"/>
</dbReference>
<evidence type="ECO:0000256" key="6">
    <source>
        <dbReference type="ARBA" id="ARBA00022857"/>
    </source>
</evidence>
<evidence type="ECO:0000256" key="8">
    <source>
        <dbReference type="ARBA" id="ARBA00023157"/>
    </source>
</evidence>
<evidence type="ECO:0000256" key="10">
    <source>
        <dbReference type="RuleBase" id="RU361228"/>
    </source>
</evidence>